<accession>A0A2K1IEF4</accession>
<dbReference type="Gramene" id="Pp3c25_10264V3.1">
    <property type="protein sequence ID" value="Pp3c25_10264V3.1"/>
    <property type="gene ID" value="Pp3c25_10264"/>
</dbReference>
<evidence type="ECO:0000313" key="1">
    <source>
        <dbReference type="EMBL" id="PNR27654.1"/>
    </source>
</evidence>
<evidence type="ECO:0000313" key="3">
    <source>
        <dbReference type="Proteomes" id="UP000006727"/>
    </source>
</evidence>
<gene>
    <name evidence="1" type="ORF">PHYPA_029806</name>
</gene>
<reference evidence="1 3" key="1">
    <citation type="journal article" date="2008" name="Science">
        <title>The Physcomitrella genome reveals evolutionary insights into the conquest of land by plants.</title>
        <authorList>
            <person name="Rensing S."/>
            <person name="Lang D."/>
            <person name="Zimmer A."/>
            <person name="Terry A."/>
            <person name="Salamov A."/>
            <person name="Shapiro H."/>
            <person name="Nishiyama T."/>
            <person name="Perroud P.-F."/>
            <person name="Lindquist E."/>
            <person name="Kamisugi Y."/>
            <person name="Tanahashi T."/>
            <person name="Sakakibara K."/>
            <person name="Fujita T."/>
            <person name="Oishi K."/>
            <person name="Shin-I T."/>
            <person name="Kuroki Y."/>
            <person name="Toyoda A."/>
            <person name="Suzuki Y."/>
            <person name="Hashimoto A."/>
            <person name="Yamaguchi K."/>
            <person name="Sugano A."/>
            <person name="Kohara Y."/>
            <person name="Fujiyama A."/>
            <person name="Anterola A."/>
            <person name="Aoki S."/>
            <person name="Ashton N."/>
            <person name="Barbazuk W.B."/>
            <person name="Barker E."/>
            <person name="Bennetzen J."/>
            <person name="Bezanilla M."/>
            <person name="Blankenship R."/>
            <person name="Cho S.H."/>
            <person name="Dutcher S."/>
            <person name="Estelle M."/>
            <person name="Fawcett J.A."/>
            <person name="Gundlach H."/>
            <person name="Hanada K."/>
            <person name="Heyl A."/>
            <person name="Hicks K.A."/>
            <person name="Hugh J."/>
            <person name="Lohr M."/>
            <person name="Mayer K."/>
            <person name="Melkozernov A."/>
            <person name="Murata T."/>
            <person name="Nelson D."/>
            <person name="Pils B."/>
            <person name="Prigge M."/>
            <person name="Reiss B."/>
            <person name="Renner T."/>
            <person name="Rombauts S."/>
            <person name="Rushton P."/>
            <person name="Sanderfoot A."/>
            <person name="Schween G."/>
            <person name="Shiu S.-H."/>
            <person name="Stueber K."/>
            <person name="Theodoulou F.L."/>
            <person name="Tu H."/>
            <person name="Van de Peer Y."/>
            <person name="Verrier P.J."/>
            <person name="Waters E."/>
            <person name="Wood A."/>
            <person name="Yang L."/>
            <person name="Cove D."/>
            <person name="Cuming A."/>
            <person name="Hasebe M."/>
            <person name="Lucas S."/>
            <person name="Mishler D.B."/>
            <person name="Reski R."/>
            <person name="Grigoriev I."/>
            <person name="Quatrano R.S."/>
            <person name="Boore J.L."/>
        </authorList>
    </citation>
    <scope>NUCLEOTIDE SEQUENCE [LARGE SCALE GENOMIC DNA]</scope>
    <source>
        <strain evidence="2 3">cv. Gransden 2004</strain>
    </source>
</reference>
<dbReference type="InParanoid" id="A0A2K1IEF4"/>
<dbReference type="EnsemblPlants" id="Pp3c25_10264V3.1">
    <property type="protein sequence ID" value="Pp3c25_10264V3.1"/>
    <property type="gene ID" value="Pp3c25_10264"/>
</dbReference>
<evidence type="ECO:0000313" key="2">
    <source>
        <dbReference type="EnsemblPlants" id="Pp3c25_10264V3.1"/>
    </source>
</evidence>
<reference evidence="1 3" key="2">
    <citation type="journal article" date="2018" name="Plant J.">
        <title>The Physcomitrella patens chromosome-scale assembly reveals moss genome structure and evolution.</title>
        <authorList>
            <person name="Lang D."/>
            <person name="Ullrich K.K."/>
            <person name="Murat F."/>
            <person name="Fuchs J."/>
            <person name="Jenkins J."/>
            <person name="Haas F.B."/>
            <person name="Piednoel M."/>
            <person name="Gundlach H."/>
            <person name="Van Bel M."/>
            <person name="Meyberg R."/>
            <person name="Vives C."/>
            <person name="Morata J."/>
            <person name="Symeonidi A."/>
            <person name="Hiss M."/>
            <person name="Muchero W."/>
            <person name="Kamisugi Y."/>
            <person name="Saleh O."/>
            <person name="Blanc G."/>
            <person name="Decker E.L."/>
            <person name="van Gessel N."/>
            <person name="Grimwood J."/>
            <person name="Hayes R.D."/>
            <person name="Graham S.W."/>
            <person name="Gunter L.E."/>
            <person name="McDaniel S.F."/>
            <person name="Hoernstein S.N.W."/>
            <person name="Larsson A."/>
            <person name="Li F.W."/>
            <person name="Perroud P.F."/>
            <person name="Phillips J."/>
            <person name="Ranjan P."/>
            <person name="Rokshar D.S."/>
            <person name="Rothfels C.J."/>
            <person name="Schneider L."/>
            <person name="Shu S."/>
            <person name="Stevenson D.W."/>
            <person name="Thummler F."/>
            <person name="Tillich M."/>
            <person name="Villarreal Aguilar J.C."/>
            <person name="Widiez T."/>
            <person name="Wong G.K."/>
            <person name="Wymore A."/>
            <person name="Zhang Y."/>
            <person name="Zimmer A.D."/>
            <person name="Quatrano R.S."/>
            <person name="Mayer K.F.X."/>
            <person name="Goodstein D."/>
            <person name="Casacuberta J.M."/>
            <person name="Vandepoele K."/>
            <person name="Reski R."/>
            <person name="Cuming A.C."/>
            <person name="Tuskan G.A."/>
            <person name="Maumus F."/>
            <person name="Salse J."/>
            <person name="Schmutz J."/>
            <person name="Rensing S.A."/>
        </authorList>
    </citation>
    <scope>NUCLEOTIDE SEQUENCE [LARGE SCALE GENOMIC DNA]</scope>
    <source>
        <strain evidence="2 3">cv. Gransden 2004</strain>
    </source>
</reference>
<dbReference type="Proteomes" id="UP000006727">
    <property type="component" value="Chromosome 25"/>
</dbReference>
<reference evidence="2" key="3">
    <citation type="submission" date="2020-12" db="UniProtKB">
        <authorList>
            <consortium name="EnsemblPlants"/>
        </authorList>
    </citation>
    <scope>IDENTIFICATION</scope>
</reference>
<name>A0A2K1IEF4_PHYPA</name>
<proteinExistence type="predicted"/>
<dbReference type="EMBL" id="ABEU02000025">
    <property type="protein sequence ID" value="PNR27654.1"/>
    <property type="molecule type" value="Genomic_DNA"/>
</dbReference>
<protein>
    <submittedName>
        <fullName evidence="1 2">Uncharacterized protein</fullName>
    </submittedName>
</protein>
<keyword evidence="3" id="KW-1185">Reference proteome</keyword>
<organism evidence="1">
    <name type="scientific">Physcomitrium patens</name>
    <name type="common">Spreading-leaved earth moss</name>
    <name type="synonym">Physcomitrella patens</name>
    <dbReference type="NCBI Taxonomy" id="3218"/>
    <lineage>
        <taxon>Eukaryota</taxon>
        <taxon>Viridiplantae</taxon>
        <taxon>Streptophyta</taxon>
        <taxon>Embryophyta</taxon>
        <taxon>Bryophyta</taxon>
        <taxon>Bryophytina</taxon>
        <taxon>Bryopsida</taxon>
        <taxon>Funariidae</taxon>
        <taxon>Funariales</taxon>
        <taxon>Funariaceae</taxon>
        <taxon>Physcomitrium</taxon>
    </lineage>
</organism>
<sequence>MSGLCPGSSGQIWRCLRTNGVILLRNYRTQLKLCLSQTFLFRWLRRWKNAVKGEFLFLFLSMEFML</sequence>
<dbReference type="AlphaFoldDB" id="A0A2K1IEF4"/>